<gene>
    <name evidence="1" type="ORF">GK047_26505</name>
</gene>
<reference evidence="1" key="1">
    <citation type="submission" date="2020-02" db="EMBL/GenBank/DDBJ databases">
        <authorList>
            <person name="Shen X.-R."/>
            <person name="Zhang Y.-X."/>
        </authorList>
    </citation>
    <scope>NUCLEOTIDE SEQUENCE</scope>
    <source>
        <strain evidence="1">SYP-B3998</strain>
    </source>
</reference>
<organism evidence="1">
    <name type="scientific">Paenibacillus sp. SYP-B3998</name>
    <dbReference type="NCBI Taxonomy" id="2678564"/>
    <lineage>
        <taxon>Bacteria</taxon>
        <taxon>Bacillati</taxon>
        <taxon>Bacillota</taxon>
        <taxon>Bacilli</taxon>
        <taxon>Bacillales</taxon>
        <taxon>Paenibacillaceae</taxon>
        <taxon>Paenibacillus</taxon>
    </lineage>
</organism>
<accession>A0A6G4A528</accession>
<evidence type="ECO:0000313" key="1">
    <source>
        <dbReference type="EMBL" id="NEW09495.1"/>
    </source>
</evidence>
<comment type="caution">
    <text evidence="1">The sequence shown here is derived from an EMBL/GenBank/DDBJ whole genome shotgun (WGS) entry which is preliminary data.</text>
</comment>
<dbReference type="RefSeq" id="WP_163953391.1">
    <property type="nucleotide sequence ID" value="NZ_JAAIKC010000018.1"/>
</dbReference>
<name>A0A6G4A528_9BACL</name>
<proteinExistence type="predicted"/>
<sequence length="83" mass="9649">MNNTLLGKYCIDTVGYAVTKIGEIKKVTNRTIHVDWGHKVMVYINKDFRWVPVTKEEIEKKYKKNKFSQDALNRATSLGFVIN</sequence>
<protein>
    <submittedName>
        <fullName evidence="1">Uncharacterized protein</fullName>
    </submittedName>
</protein>
<dbReference type="EMBL" id="JAAIKC010000018">
    <property type="protein sequence ID" value="NEW09495.1"/>
    <property type="molecule type" value="Genomic_DNA"/>
</dbReference>
<dbReference type="AlphaFoldDB" id="A0A6G4A528"/>